<proteinExistence type="predicted"/>
<accession>A0A147IWL3</accession>
<sequence>MVLIFAGYEQRPMMFPVACDGGVTADLPDGMVLPGYRGADSNVPPEHLFYEAHVDGVVSGFAFGRPSVGLKHVTKARQVEPGWMRKNVP</sequence>
<evidence type="ECO:0000313" key="1">
    <source>
        <dbReference type="EMBL" id="KTT99879.1"/>
    </source>
</evidence>
<dbReference type="PATRIC" id="fig|172044.3.peg.881"/>
<dbReference type="EMBL" id="LDTF01000020">
    <property type="protein sequence ID" value="KTT99879.1"/>
    <property type="molecule type" value="Genomic_DNA"/>
</dbReference>
<protein>
    <submittedName>
        <fullName evidence="1">Uncharacterized protein</fullName>
    </submittedName>
</protein>
<evidence type="ECO:0000313" key="2">
    <source>
        <dbReference type="Proteomes" id="UP000073923"/>
    </source>
</evidence>
<name>A0A147IWL3_9SPHN</name>
<comment type="caution">
    <text evidence="1">The sequence shown here is derived from an EMBL/GenBank/DDBJ whole genome shotgun (WGS) entry which is preliminary data.</text>
</comment>
<organism evidence="1 2">
    <name type="scientific">Sphingomonas yabuuchiae</name>
    <dbReference type="NCBI Taxonomy" id="172044"/>
    <lineage>
        <taxon>Bacteria</taxon>
        <taxon>Pseudomonadati</taxon>
        <taxon>Pseudomonadota</taxon>
        <taxon>Alphaproteobacteria</taxon>
        <taxon>Sphingomonadales</taxon>
        <taxon>Sphingomonadaceae</taxon>
        <taxon>Sphingomonas</taxon>
    </lineage>
</organism>
<gene>
    <name evidence="1" type="ORF">NS355_05730</name>
</gene>
<reference evidence="1 2" key="1">
    <citation type="journal article" date="2016" name="Front. Microbiol.">
        <title>Genomic Resource of Rice Seed Associated Bacteria.</title>
        <authorList>
            <person name="Midha S."/>
            <person name="Bansal K."/>
            <person name="Sharma S."/>
            <person name="Kumar N."/>
            <person name="Patil P.P."/>
            <person name="Chaudhry V."/>
            <person name="Patil P.B."/>
        </authorList>
    </citation>
    <scope>NUCLEOTIDE SEQUENCE [LARGE SCALE GENOMIC DNA]</scope>
    <source>
        <strain evidence="1 2">NS355</strain>
    </source>
</reference>
<dbReference type="Proteomes" id="UP000073923">
    <property type="component" value="Unassembled WGS sequence"/>
</dbReference>
<dbReference type="AlphaFoldDB" id="A0A147IWL3"/>